<dbReference type="SUPFAM" id="SSF53474">
    <property type="entry name" value="alpha/beta-Hydrolases"/>
    <property type="match status" value="1"/>
</dbReference>
<keyword evidence="6" id="KW-1185">Reference proteome</keyword>
<dbReference type="AlphaFoldDB" id="A0A2K9LMH4"/>
<dbReference type="OrthoDB" id="9775851at2"/>
<dbReference type="PROSITE" id="PS51257">
    <property type="entry name" value="PROKAR_LIPOPROTEIN"/>
    <property type="match status" value="1"/>
</dbReference>
<feature type="domain" description="Carboxylesterase type B" evidence="4">
    <location>
        <begin position="33"/>
        <end position="552"/>
    </location>
</feature>
<accession>A0A2K9LMH4</accession>
<dbReference type="EMBL" id="CP022684">
    <property type="protein sequence ID" value="AUM12004.1"/>
    <property type="molecule type" value="Genomic_DNA"/>
</dbReference>
<dbReference type="RefSeq" id="WP_101893341.1">
    <property type="nucleotide sequence ID" value="NZ_CP022684.1"/>
</dbReference>
<dbReference type="Gene3D" id="3.40.50.1820">
    <property type="entry name" value="alpha/beta hydrolase"/>
    <property type="match status" value="1"/>
</dbReference>
<dbReference type="GO" id="GO:0016787">
    <property type="term" value="F:hydrolase activity"/>
    <property type="evidence" value="ECO:0007669"/>
    <property type="project" value="UniProtKB-KW"/>
</dbReference>
<dbReference type="PROSITE" id="PS00122">
    <property type="entry name" value="CARBOXYLESTERASE_B_1"/>
    <property type="match status" value="1"/>
</dbReference>
<protein>
    <recommendedName>
        <fullName evidence="3">Carboxylic ester hydrolase</fullName>
        <ecNumber evidence="3">3.1.1.-</ecNumber>
    </recommendedName>
</protein>
<evidence type="ECO:0000256" key="2">
    <source>
        <dbReference type="ARBA" id="ARBA00022801"/>
    </source>
</evidence>
<dbReference type="InterPro" id="IPR050309">
    <property type="entry name" value="Type-B_Carboxylest/Lipase"/>
</dbReference>
<organism evidence="5 6">
    <name type="scientific">Ketobacter alkanivorans</name>
    <dbReference type="NCBI Taxonomy" id="1917421"/>
    <lineage>
        <taxon>Bacteria</taxon>
        <taxon>Pseudomonadati</taxon>
        <taxon>Pseudomonadota</taxon>
        <taxon>Gammaproteobacteria</taxon>
        <taxon>Pseudomonadales</taxon>
        <taxon>Ketobacteraceae</taxon>
        <taxon>Ketobacter</taxon>
    </lineage>
</organism>
<dbReference type="Proteomes" id="UP000235116">
    <property type="component" value="Chromosome"/>
</dbReference>
<dbReference type="Pfam" id="PF00135">
    <property type="entry name" value="COesterase"/>
    <property type="match status" value="1"/>
</dbReference>
<evidence type="ECO:0000256" key="3">
    <source>
        <dbReference type="RuleBase" id="RU361235"/>
    </source>
</evidence>
<name>A0A2K9LMH4_9GAMM</name>
<dbReference type="InterPro" id="IPR029058">
    <property type="entry name" value="AB_hydrolase_fold"/>
</dbReference>
<dbReference type="PANTHER" id="PTHR11559">
    <property type="entry name" value="CARBOXYLESTERASE"/>
    <property type="match status" value="1"/>
</dbReference>
<evidence type="ECO:0000313" key="5">
    <source>
        <dbReference type="EMBL" id="AUM12004.1"/>
    </source>
</evidence>
<proteinExistence type="inferred from homology"/>
<dbReference type="InterPro" id="IPR002018">
    <property type="entry name" value="CarbesteraseB"/>
</dbReference>
<dbReference type="EC" id="3.1.1.-" evidence="3"/>
<comment type="similarity">
    <text evidence="1 3">Belongs to the type-B carboxylesterase/lipase family.</text>
</comment>
<dbReference type="InterPro" id="IPR019826">
    <property type="entry name" value="Carboxylesterase_B_AS"/>
</dbReference>
<evidence type="ECO:0000313" key="6">
    <source>
        <dbReference type="Proteomes" id="UP000235116"/>
    </source>
</evidence>
<sequence>MERITSFVPSRGKGVTLSAIFLTCLLAGCKAPQIAETEYGKVKGAINTEQRTIEWRGIPYAEPPVGELRWQAPQPPQPWDKTQNATQFSKACPQLGSMYGPADDGFSQDLSLQDTFDLPIGQEDCLYLNIQRPLNLRKQLPVVVYLHGGSHVYGAGALYDGSQLTQQGVVFVTINYRLGLIGWLNHPALKTGENDPSESANFGTLDILQALTFIKSNIAAFGGNPDNITLMGQSAGASHVFSMMTSPLAHDLFQRAVMLSPGLLNQTPDTGLAYANGLLVALVIMHNLAEDEPSAAAFLAEQDAQWIKTFLYSMSSDTLITATSLVPSLRIAPAIFLDGQVQPADPYAAVASGQFNNVPVLMGITSEEGKLFTQNGMLVDSKQLWNLMQSFNPDEPASSAQTLEDIIAPELLPADRPQQGTCGAEDYVSGGYDDFANLCGALAPTAVFQYLQNDVLLPLLSTQQSQLYAYEWSWNQQPFPWNVIHGSVHAGDIGFMLGLFDTPIFNNGYSIANEPGRLDLSQAMQTALVNFAKNADPNHAALTDTWLPWSPLPASPKRLLFDADDQEKQVMMQFE</sequence>
<evidence type="ECO:0000256" key="1">
    <source>
        <dbReference type="ARBA" id="ARBA00005964"/>
    </source>
</evidence>
<gene>
    <name evidence="5" type="ORF">Kalk_06020</name>
</gene>
<reference evidence="6" key="1">
    <citation type="submission" date="2017-08" db="EMBL/GenBank/DDBJ databases">
        <title>Direct submision.</title>
        <authorList>
            <person name="Kim S.-J."/>
            <person name="Rhee S.-K."/>
        </authorList>
    </citation>
    <scope>NUCLEOTIDE SEQUENCE [LARGE SCALE GENOMIC DNA]</scope>
    <source>
        <strain evidence="6">GI5</strain>
    </source>
</reference>
<keyword evidence="2 3" id="KW-0378">Hydrolase</keyword>
<evidence type="ECO:0000259" key="4">
    <source>
        <dbReference type="Pfam" id="PF00135"/>
    </source>
</evidence>
<dbReference type="KEGG" id="kak:Kalk_06020"/>